<protein>
    <submittedName>
        <fullName evidence="2">Uncharacterized protein</fullName>
    </submittedName>
</protein>
<evidence type="ECO:0000313" key="1">
    <source>
        <dbReference type="Proteomes" id="UP000035642"/>
    </source>
</evidence>
<sequence>MSAATEDPCAQADSKRVVVAVADVAAVVLEGDFGSAAVGSMAGEGVVKAVVEDLVVAEEDTIADERVVENACR</sequence>
<accession>A0A0K0DP86</accession>
<dbReference type="AlphaFoldDB" id="A0A0K0DP86"/>
<evidence type="ECO:0000313" key="2">
    <source>
        <dbReference type="WBParaSite" id="ACAC_0001357501-mRNA-1"/>
    </source>
</evidence>
<proteinExistence type="predicted"/>
<dbReference type="Proteomes" id="UP000035642">
    <property type="component" value="Unassembled WGS sequence"/>
</dbReference>
<reference evidence="1" key="1">
    <citation type="submission" date="2012-09" db="EMBL/GenBank/DDBJ databases">
        <authorList>
            <person name="Martin A.A."/>
        </authorList>
    </citation>
    <scope>NUCLEOTIDE SEQUENCE</scope>
</reference>
<name>A0A0K0DP86_ANGCA</name>
<reference evidence="2" key="2">
    <citation type="submission" date="2017-02" db="UniProtKB">
        <authorList>
            <consortium name="WormBaseParasite"/>
        </authorList>
    </citation>
    <scope>IDENTIFICATION</scope>
</reference>
<organism evidence="1 2">
    <name type="scientific">Angiostrongylus cantonensis</name>
    <name type="common">Rat lungworm</name>
    <dbReference type="NCBI Taxonomy" id="6313"/>
    <lineage>
        <taxon>Eukaryota</taxon>
        <taxon>Metazoa</taxon>
        <taxon>Ecdysozoa</taxon>
        <taxon>Nematoda</taxon>
        <taxon>Chromadorea</taxon>
        <taxon>Rhabditida</taxon>
        <taxon>Rhabditina</taxon>
        <taxon>Rhabditomorpha</taxon>
        <taxon>Strongyloidea</taxon>
        <taxon>Metastrongylidae</taxon>
        <taxon>Angiostrongylus</taxon>
    </lineage>
</organism>
<dbReference type="WBParaSite" id="ACAC_0001357501-mRNA-1">
    <property type="protein sequence ID" value="ACAC_0001357501-mRNA-1"/>
    <property type="gene ID" value="ACAC_0001357501"/>
</dbReference>
<keyword evidence="1" id="KW-1185">Reference proteome</keyword>